<keyword evidence="1" id="KW-0472">Membrane</keyword>
<sequence>MSKISEGAEKLKKRKLVGLLPVMLLAALALLAVIYFGGLMNQKPEVRTSSLERGDISRVMYVTAEIQPGATVEETIPYQQRVCKR</sequence>
<comment type="caution">
    <text evidence="2">The sequence shown here is derived from an EMBL/GenBank/DDBJ whole genome shotgun (WGS) entry which is preliminary data.</text>
</comment>
<keyword evidence="1" id="KW-0812">Transmembrane</keyword>
<evidence type="ECO:0000313" key="2">
    <source>
        <dbReference type="EMBL" id="RQD75892.1"/>
    </source>
</evidence>
<reference evidence="2 3" key="1">
    <citation type="submission" date="2018-08" db="EMBL/GenBank/DDBJ databases">
        <title>The metabolism and importance of syntrophic acetate oxidation coupled to methane or sulfide production in haloalkaline environments.</title>
        <authorList>
            <person name="Timmers P.H.A."/>
            <person name="Vavourakis C.D."/>
            <person name="Sorokin D.Y."/>
            <person name="Sinninghe Damste J.S."/>
            <person name="Muyzer G."/>
            <person name="Stams A.J.M."/>
            <person name="Plugge C.M."/>
        </authorList>
    </citation>
    <scope>NUCLEOTIDE SEQUENCE [LARGE SCALE GENOMIC DNA]</scope>
    <source>
        <strain evidence="2">MSAO_Bac1</strain>
    </source>
</reference>
<dbReference type="AlphaFoldDB" id="A0A424YEF9"/>
<feature type="transmembrane region" description="Helical" evidence="1">
    <location>
        <begin position="16"/>
        <end position="37"/>
    </location>
</feature>
<dbReference type="Proteomes" id="UP000285138">
    <property type="component" value="Unassembled WGS sequence"/>
</dbReference>
<keyword evidence="1" id="KW-1133">Transmembrane helix</keyword>
<protein>
    <submittedName>
        <fullName evidence="2">Uncharacterized protein</fullName>
    </submittedName>
</protein>
<proteinExistence type="predicted"/>
<accession>A0A424YEF9</accession>
<organism evidence="2 3">
    <name type="scientific">Candidatus Syntrophonatronum acetioxidans</name>
    <dbReference type="NCBI Taxonomy" id="1795816"/>
    <lineage>
        <taxon>Bacteria</taxon>
        <taxon>Bacillati</taxon>
        <taxon>Bacillota</taxon>
        <taxon>Clostridia</taxon>
        <taxon>Eubacteriales</taxon>
        <taxon>Syntrophomonadaceae</taxon>
        <taxon>Candidatus Syntrophonatronum</taxon>
    </lineage>
</organism>
<evidence type="ECO:0000313" key="3">
    <source>
        <dbReference type="Proteomes" id="UP000285138"/>
    </source>
</evidence>
<name>A0A424YEF9_9FIRM</name>
<gene>
    <name evidence="2" type="ORF">D5R97_05350</name>
</gene>
<dbReference type="EMBL" id="QZAA01000137">
    <property type="protein sequence ID" value="RQD75892.1"/>
    <property type="molecule type" value="Genomic_DNA"/>
</dbReference>
<evidence type="ECO:0000256" key="1">
    <source>
        <dbReference type="SAM" id="Phobius"/>
    </source>
</evidence>